<dbReference type="EMBL" id="JAIWYP010000002">
    <property type="protein sequence ID" value="KAH3872351.1"/>
    <property type="molecule type" value="Genomic_DNA"/>
</dbReference>
<name>A0A9D4MC33_DREPO</name>
<sequence>MKENIKKYLTKFHKDCTINVTARVLIDVDYSHLTHVFQPDGTICDLVQDIIEANLLKMYHEDMTVNVASRVLTRKKGPRPGGKKFLLVQYIISTIDMTKFHDDRTLNVIFRVSTMQNSPPFCGYVFQQTRNIFEIIQDIIRTNVLNKFYNAAPPGGHVFKAHGAIFELVQYMIGKDLLTKFHEDRTINVASMVFYYRIYYSHISKYASCPGGHVFQPTGISFELV</sequence>
<dbReference type="Proteomes" id="UP000828390">
    <property type="component" value="Unassembled WGS sequence"/>
</dbReference>
<keyword evidence="2" id="KW-1185">Reference proteome</keyword>
<gene>
    <name evidence="1" type="ORF">DPMN_035566</name>
</gene>
<dbReference type="AlphaFoldDB" id="A0A9D4MC33"/>
<proteinExistence type="predicted"/>
<comment type="caution">
    <text evidence="1">The sequence shown here is derived from an EMBL/GenBank/DDBJ whole genome shotgun (WGS) entry which is preliminary data.</text>
</comment>
<reference evidence="1" key="1">
    <citation type="journal article" date="2019" name="bioRxiv">
        <title>The Genome of the Zebra Mussel, Dreissena polymorpha: A Resource for Invasive Species Research.</title>
        <authorList>
            <person name="McCartney M.A."/>
            <person name="Auch B."/>
            <person name="Kono T."/>
            <person name="Mallez S."/>
            <person name="Zhang Y."/>
            <person name="Obille A."/>
            <person name="Becker A."/>
            <person name="Abrahante J.E."/>
            <person name="Garbe J."/>
            <person name="Badalamenti J.P."/>
            <person name="Herman A."/>
            <person name="Mangelson H."/>
            <person name="Liachko I."/>
            <person name="Sullivan S."/>
            <person name="Sone E.D."/>
            <person name="Koren S."/>
            <person name="Silverstein K.A.T."/>
            <person name="Beckman K.B."/>
            <person name="Gohl D.M."/>
        </authorList>
    </citation>
    <scope>NUCLEOTIDE SEQUENCE</scope>
    <source>
        <strain evidence="1">Duluth1</strain>
        <tissue evidence="1">Whole animal</tissue>
    </source>
</reference>
<evidence type="ECO:0000313" key="1">
    <source>
        <dbReference type="EMBL" id="KAH3872351.1"/>
    </source>
</evidence>
<evidence type="ECO:0000313" key="2">
    <source>
        <dbReference type="Proteomes" id="UP000828390"/>
    </source>
</evidence>
<reference evidence="1" key="2">
    <citation type="submission" date="2020-11" db="EMBL/GenBank/DDBJ databases">
        <authorList>
            <person name="McCartney M.A."/>
            <person name="Auch B."/>
            <person name="Kono T."/>
            <person name="Mallez S."/>
            <person name="Becker A."/>
            <person name="Gohl D.M."/>
            <person name="Silverstein K.A.T."/>
            <person name="Koren S."/>
            <person name="Bechman K.B."/>
            <person name="Herman A."/>
            <person name="Abrahante J.E."/>
            <person name="Garbe J."/>
        </authorList>
    </citation>
    <scope>NUCLEOTIDE SEQUENCE</scope>
    <source>
        <strain evidence="1">Duluth1</strain>
        <tissue evidence="1">Whole animal</tissue>
    </source>
</reference>
<protein>
    <submittedName>
        <fullName evidence="1">Uncharacterized protein</fullName>
    </submittedName>
</protein>
<accession>A0A9D4MC33</accession>
<organism evidence="1 2">
    <name type="scientific">Dreissena polymorpha</name>
    <name type="common">Zebra mussel</name>
    <name type="synonym">Mytilus polymorpha</name>
    <dbReference type="NCBI Taxonomy" id="45954"/>
    <lineage>
        <taxon>Eukaryota</taxon>
        <taxon>Metazoa</taxon>
        <taxon>Spiralia</taxon>
        <taxon>Lophotrochozoa</taxon>
        <taxon>Mollusca</taxon>
        <taxon>Bivalvia</taxon>
        <taxon>Autobranchia</taxon>
        <taxon>Heteroconchia</taxon>
        <taxon>Euheterodonta</taxon>
        <taxon>Imparidentia</taxon>
        <taxon>Neoheterodontei</taxon>
        <taxon>Myida</taxon>
        <taxon>Dreissenoidea</taxon>
        <taxon>Dreissenidae</taxon>
        <taxon>Dreissena</taxon>
    </lineage>
</organism>